<protein>
    <submittedName>
        <fullName evidence="2">Uncharacterized protein</fullName>
    </submittedName>
</protein>
<name>A0A4Y2BYH7_ARAVE</name>
<reference evidence="2 3" key="1">
    <citation type="journal article" date="2019" name="Sci. Rep.">
        <title>Orb-weaving spider Araneus ventricosus genome elucidates the spidroin gene catalogue.</title>
        <authorList>
            <person name="Kono N."/>
            <person name="Nakamura H."/>
            <person name="Ohtoshi R."/>
            <person name="Moran D.A.P."/>
            <person name="Shinohara A."/>
            <person name="Yoshida Y."/>
            <person name="Fujiwara M."/>
            <person name="Mori M."/>
            <person name="Tomita M."/>
            <person name="Arakawa K."/>
        </authorList>
    </citation>
    <scope>NUCLEOTIDE SEQUENCE [LARGE SCALE GENOMIC DNA]</scope>
</reference>
<keyword evidence="3" id="KW-1185">Reference proteome</keyword>
<evidence type="ECO:0000313" key="2">
    <source>
        <dbReference type="EMBL" id="GBL97212.1"/>
    </source>
</evidence>
<feature type="region of interest" description="Disordered" evidence="1">
    <location>
        <begin position="60"/>
        <end position="95"/>
    </location>
</feature>
<accession>A0A4Y2BYH7</accession>
<gene>
    <name evidence="2" type="ORF">AVEN_84923_1</name>
</gene>
<comment type="caution">
    <text evidence="2">The sequence shown here is derived from an EMBL/GenBank/DDBJ whole genome shotgun (WGS) entry which is preliminary data.</text>
</comment>
<dbReference type="AlphaFoldDB" id="A0A4Y2BYH7"/>
<dbReference type="EMBL" id="BGPR01000128">
    <property type="protein sequence ID" value="GBL97212.1"/>
    <property type="molecule type" value="Genomic_DNA"/>
</dbReference>
<evidence type="ECO:0000313" key="3">
    <source>
        <dbReference type="Proteomes" id="UP000499080"/>
    </source>
</evidence>
<dbReference type="Proteomes" id="UP000499080">
    <property type="component" value="Unassembled WGS sequence"/>
</dbReference>
<organism evidence="2 3">
    <name type="scientific">Araneus ventricosus</name>
    <name type="common">Orbweaver spider</name>
    <name type="synonym">Epeira ventricosa</name>
    <dbReference type="NCBI Taxonomy" id="182803"/>
    <lineage>
        <taxon>Eukaryota</taxon>
        <taxon>Metazoa</taxon>
        <taxon>Ecdysozoa</taxon>
        <taxon>Arthropoda</taxon>
        <taxon>Chelicerata</taxon>
        <taxon>Arachnida</taxon>
        <taxon>Araneae</taxon>
        <taxon>Araneomorphae</taxon>
        <taxon>Entelegynae</taxon>
        <taxon>Araneoidea</taxon>
        <taxon>Araneidae</taxon>
        <taxon>Araneus</taxon>
    </lineage>
</organism>
<sequence>MGRIGRGLWRNLLPSANTARGTDLASSGRLTQNLQTRGTLCRNTRVPVVITLCTSPTLAGPLPPRPHWATENSTLPGGHTKHRPLRAPGKSTWKTPDILTGLPLDTYKVQSTKLK</sequence>
<evidence type="ECO:0000256" key="1">
    <source>
        <dbReference type="SAM" id="MobiDB-lite"/>
    </source>
</evidence>
<proteinExistence type="predicted"/>